<dbReference type="PANTHER" id="PTHR22789:SF8">
    <property type="entry name" value="L-RIBULOSE-5-PHOSPHATE 4-EPIMERASE SGBE"/>
    <property type="match status" value="1"/>
</dbReference>
<evidence type="ECO:0000256" key="4">
    <source>
        <dbReference type="ARBA" id="ARBA00013186"/>
    </source>
</evidence>
<comment type="catalytic activity">
    <reaction evidence="1">
        <text>L-ribulose 5-phosphate = D-xylulose 5-phosphate</text>
        <dbReference type="Rhea" id="RHEA:22368"/>
        <dbReference type="ChEBI" id="CHEBI:57737"/>
        <dbReference type="ChEBI" id="CHEBI:58226"/>
        <dbReference type="EC" id="5.1.3.4"/>
    </reaction>
</comment>
<comment type="similarity">
    <text evidence="3">Belongs to the aldolase class II family. AraD/FucA subfamily.</text>
</comment>
<feature type="domain" description="Class II aldolase/adducin N-terminal" evidence="7">
    <location>
        <begin position="8"/>
        <end position="198"/>
    </location>
</feature>
<protein>
    <recommendedName>
        <fullName evidence="4">L-ribulose-5-phosphate 4-epimerase</fullName>
        <ecNumber evidence="4">5.1.3.4</ecNumber>
    </recommendedName>
</protein>
<gene>
    <name evidence="8" type="primary">araD</name>
    <name evidence="8" type="ORF">WMO29_10435</name>
</gene>
<dbReference type="EC" id="5.1.3.4" evidence="4"/>
<dbReference type="EMBL" id="JBBMFE010000009">
    <property type="protein sequence ID" value="MEQ2472900.1"/>
    <property type="molecule type" value="Genomic_DNA"/>
</dbReference>
<evidence type="ECO:0000313" key="8">
    <source>
        <dbReference type="EMBL" id="MEQ2472900.1"/>
    </source>
</evidence>
<evidence type="ECO:0000259" key="7">
    <source>
        <dbReference type="SMART" id="SM01007"/>
    </source>
</evidence>
<proteinExistence type="inferred from homology"/>
<evidence type="ECO:0000256" key="2">
    <source>
        <dbReference type="ARBA" id="ARBA00001947"/>
    </source>
</evidence>
<dbReference type="PANTHER" id="PTHR22789">
    <property type="entry name" value="FUCULOSE PHOSPHATE ALDOLASE"/>
    <property type="match status" value="1"/>
</dbReference>
<dbReference type="GO" id="GO:0008742">
    <property type="term" value="F:L-ribulose-phosphate 4-epimerase activity"/>
    <property type="evidence" value="ECO:0007669"/>
    <property type="project" value="UniProtKB-EC"/>
</dbReference>
<dbReference type="SUPFAM" id="SSF53639">
    <property type="entry name" value="AraD/HMP-PK domain-like"/>
    <property type="match status" value="1"/>
</dbReference>
<dbReference type="Proteomes" id="UP001438008">
    <property type="component" value="Unassembled WGS sequence"/>
</dbReference>
<evidence type="ECO:0000256" key="1">
    <source>
        <dbReference type="ARBA" id="ARBA00001726"/>
    </source>
</evidence>
<sequence>MSLEALKKEVYEANMELVEKQLVISTWGNVSGYDEESGLMVIKPSGVPYKELRPDQMVPVDLNGNVVDSDYVPSTDTDTHIELYKAFKDQGIRGIVHTHSQFATMWAQMGKNIPCYGTTHCDYFFGDIPCTRLMTTEEIEEAYEKNTGKVILEEFEKRNCVEMQAVLVHSHAPFTWGKTPHAAVLHAQVLEYVAKMAIFDEIATGGKCELIKDNIKMKHYNRKFGPNAYYGQHKK</sequence>
<keyword evidence="6" id="KW-0862">Zinc</keyword>
<evidence type="ECO:0000256" key="6">
    <source>
        <dbReference type="ARBA" id="ARBA00022833"/>
    </source>
</evidence>
<evidence type="ECO:0000256" key="3">
    <source>
        <dbReference type="ARBA" id="ARBA00010037"/>
    </source>
</evidence>
<dbReference type="NCBIfam" id="NF006047">
    <property type="entry name" value="PRK08193.1"/>
    <property type="match status" value="1"/>
</dbReference>
<dbReference type="InterPro" id="IPR036409">
    <property type="entry name" value="Aldolase_II/adducin_N_sf"/>
</dbReference>
<name>A0ABV1FIL7_9FIRM</name>
<dbReference type="RefSeq" id="WP_349164727.1">
    <property type="nucleotide sequence ID" value="NZ_JBBMFE010000009.1"/>
</dbReference>
<dbReference type="InterPro" id="IPR001303">
    <property type="entry name" value="Aldolase_II/adducin_N"/>
</dbReference>
<keyword evidence="8" id="KW-0413">Isomerase</keyword>
<comment type="caution">
    <text evidence="8">The sequence shown here is derived from an EMBL/GenBank/DDBJ whole genome shotgun (WGS) entry which is preliminary data.</text>
</comment>
<comment type="cofactor">
    <cofactor evidence="2">
        <name>Zn(2+)</name>
        <dbReference type="ChEBI" id="CHEBI:29105"/>
    </cofactor>
</comment>
<dbReference type="Gene3D" id="3.40.225.10">
    <property type="entry name" value="Class II aldolase/adducin N-terminal domain"/>
    <property type="match status" value="1"/>
</dbReference>
<dbReference type="Pfam" id="PF00596">
    <property type="entry name" value="Aldolase_II"/>
    <property type="match status" value="1"/>
</dbReference>
<evidence type="ECO:0000256" key="5">
    <source>
        <dbReference type="ARBA" id="ARBA00022723"/>
    </source>
</evidence>
<dbReference type="SMART" id="SM01007">
    <property type="entry name" value="Aldolase_II"/>
    <property type="match status" value="1"/>
</dbReference>
<accession>A0ABV1FIL7</accession>
<organism evidence="8 9">
    <name type="scientific">Laedolimicola intestinihominis</name>
    <dbReference type="NCBI Taxonomy" id="3133166"/>
    <lineage>
        <taxon>Bacteria</taxon>
        <taxon>Bacillati</taxon>
        <taxon>Bacillota</taxon>
        <taxon>Clostridia</taxon>
        <taxon>Lachnospirales</taxon>
        <taxon>Lachnospiraceae</taxon>
        <taxon>Laedolimicola</taxon>
    </lineage>
</organism>
<keyword evidence="9" id="KW-1185">Reference proteome</keyword>
<dbReference type="InterPro" id="IPR050197">
    <property type="entry name" value="Aldolase_class_II_sugar_metab"/>
</dbReference>
<evidence type="ECO:0000313" key="9">
    <source>
        <dbReference type="Proteomes" id="UP001438008"/>
    </source>
</evidence>
<reference evidence="8 9" key="1">
    <citation type="submission" date="2024-03" db="EMBL/GenBank/DDBJ databases">
        <title>Human intestinal bacterial collection.</title>
        <authorList>
            <person name="Pauvert C."/>
            <person name="Hitch T.C.A."/>
            <person name="Clavel T."/>
        </authorList>
    </citation>
    <scope>NUCLEOTIDE SEQUENCE [LARGE SCALE GENOMIC DNA]</scope>
    <source>
        <strain evidence="8 9">CLA-AA-H132</strain>
    </source>
</reference>
<keyword evidence="5" id="KW-0479">Metal-binding</keyword>